<comment type="subcellular location">
    <subcellularLocation>
        <location evidence="9">Cell membrane</location>
        <topology evidence="9">Multi-pass membrane protein</topology>
    </subcellularLocation>
    <subcellularLocation>
        <location evidence="1">Membrane</location>
        <topology evidence="1">Multi-pass membrane protein</topology>
    </subcellularLocation>
</comment>
<keyword evidence="7 9" id="KW-0675">Receptor</keyword>
<evidence type="ECO:0000256" key="7">
    <source>
        <dbReference type="ARBA" id="ARBA00023170"/>
    </source>
</evidence>
<evidence type="ECO:0000256" key="3">
    <source>
        <dbReference type="ARBA" id="ARBA00022692"/>
    </source>
</evidence>
<dbReference type="GO" id="GO:0005886">
    <property type="term" value="C:plasma membrane"/>
    <property type="evidence" value="ECO:0007669"/>
    <property type="project" value="UniProtKB-SubCell"/>
</dbReference>
<keyword evidence="8 9" id="KW-0807">Transducer</keyword>
<dbReference type="InterPro" id="IPR004117">
    <property type="entry name" value="7tm6_olfct_rcpt"/>
</dbReference>
<dbReference type="GO" id="GO:0004984">
    <property type="term" value="F:olfactory receptor activity"/>
    <property type="evidence" value="ECO:0007669"/>
    <property type="project" value="InterPro"/>
</dbReference>
<dbReference type="AlphaFoldDB" id="A0A346D409"/>
<keyword evidence="3 9" id="KW-0812">Transmembrane</keyword>
<evidence type="ECO:0000256" key="1">
    <source>
        <dbReference type="ARBA" id="ARBA00004141"/>
    </source>
</evidence>
<keyword evidence="2 9" id="KW-0716">Sensory transduction</keyword>
<evidence type="ECO:0000256" key="9">
    <source>
        <dbReference type="RuleBase" id="RU351113"/>
    </source>
</evidence>
<feature type="transmembrane region" description="Helical" evidence="9">
    <location>
        <begin position="301"/>
        <end position="322"/>
    </location>
</feature>
<evidence type="ECO:0000256" key="8">
    <source>
        <dbReference type="ARBA" id="ARBA00023224"/>
    </source>
</evidence>
<sequence>MKKTIHIKDKYEKAKDIFRWIERFFLVLGTWPLRPMNVRFTLWMIYLAIHFTFAQIDLYYVIGDLQLMVENITETGLLFIMVFRLISAKFSRRLRTIIKLAINFIDAKHFRGEEEWQLYLNYNRMAKSFFKIVLPIAIVTTVMFWFKPMQLRIEAALRNETKPYPMAYRVNYLFEIKDDKTFYLIWFYQAPQVYFAPWYCSSIGLLLTLVYHMSGQLSVLSFRVKNLTVNDFENEQTAKIVFQELAQTHQNIVELAKGVNGVFGPLLLDELLISTVLVGLTIYTTIMNADIANVGDILSPLSYGMSVILLIYSSCVAGEYLVTESSNLYAAYYECLWYDMPMSCKKQLLICMLGASRPIQLSAAGFYDYTMFLFISILKTAGGYISLLRTMTEKQQE</sequence>
<dbReference type="PANTHER" id="PTHR21137:SF42">
    <property type="entry name" value="ODORANT RECEPTOR 83A"/>
    <property type="match status" value="1"/>
</dbReference>
<protein>
    <recommendedName>
        <fullName evidence="9">Odorant receptor</fullName>
    </recommendedName>
</protein>
<feature type="transmembrane region" description="Helical" evidence="9">
    <location>
        <begin position="128"/>
        <end position="146"/>
    </location>
</feature>
<accession>A0A346D409</accession>
<dbReference type="Pfam" id="PF02949">
    <property type="entry name" value="7tm_6"/>
    <property type="match status" value="1"/>
</dbReference>
<evidence type="ECO:0000256" key="5">
    <source>
        <dbReference type="ARBA" id="ARBA00022989"/>
    </source>
</evidence>
<keyword evidence="6 9" id="KW-0472">Membrane</keyword>
<evidence type="ECO:0000256" key="4">
    <source>
        <dbReference type="ARBA" id="ARBA00022725"/>
    </source>
</evidence>
<name>A0A346D409_9HYME</name>
<feature type="transmembrane region" description="Helical" evidence="9">
    <location>
        <begin position="68"/>
        <end position="86"/>
    </location>
</feature>
<dbReference type="GO" id="GO:0005549">
    <property type="term" value="F:odorant binding"/>
    <property type="evidence" value="ECO:0007669"/>
    <property type="project" value="InterPro"/>
</dbReference>
<evidence type="ECO:0000256" key="2">
    <source>
        <dbReference type="ARBA" id="ARBA00022606"/>
    </source>
</evidence>
<keyword evidence="5 9" id="KW-1133">Transmembrane helix</keyword>
<reference evidence="10" key="2">
    <citation type="submission" date="2018-01" db="EMBL/GenBank/DDBJ databases">
        <authorList>
            <person name="Gaut B.S."/>
            <person name="Morton B.R."/>
            <person name="Clegg M.T."/>
            <person name="Duvall M.R."/>
        </authorList>
    </citation>
    <scope>NUCLEOTIDE SEQUENCE</scope>
    <source>
        <strain evidence="10">CchlOR49</strain>
    </source>
</reference>
<feature type="transmembrane region" description="Helical" evidence="9">
    <location>
        <begin position="366"/>
        <end position="387"/>
    </location>
</feature>
<comment type="caution">
    <text evidence="9">Lacks conserved residue(s) required for the propagation of feature annotation.</text>
</comment>
<dbReference type="PANTHER" id="PTHR21137">
    <property type="entry name" value="ODORANT RECEPTOR"/>
    <property type="match status" value="1"/>
</dbReference>
<dbReference type="EMBL" id="MG859351">
    <property type="protein sequence ID" value="AXM05179.1"/>
    <property type="molecule type" value="mRNA"/>
</dbReference>
<evidence type="ECO:0000256" key="6">
    <source>
        <dbReference type="ARBA" id="ARBA00023136"/>
    </source>
</evidence>
<dbReference type="GO" id="GO:0007165">
    <property type="term" value="P:signal transduction"/>
    <property type="evidence" value="ECO:0007669"/>
    <property type="project" value="UniProtKB-KW"/>
</dbReference>
<proteinExistence type="evidence at transcript level"/>
<feature type="transmembrane region" description="Helical" evidence="9">
    <location>
        <begin position="40"/>
        <end position="62"/>
    </location>
</feature>
<comment type="similarity">
    <text evidence="9">Belongs to the insect chemoreceptor superfamily. Heteromeric odorant receptor channel (TC 1.A.69) family.</text>
</comment>
<reference evidence="10" key="1">
    <citation type="journal article" date="2018" name="Insect Mol. Biol.">
        <title>An odorant receptor mediates the attractiveness of cis-jasmone to Campoletis chlorideae, the endoparasitoid of Helicoverpa armigera.</title>
        <authorList>
            <person name="Sun Y.L."/>
            <person name="Dong J.F."/>
            <person name="Ning C."/>
            <person name="Ding P.P."/>
            <person name="Huang L.Q."/>
            <person name="Sun J.G."/>
            <person name="Wang C.Z."/>
        </authorList>
    </citation>
    <scope>NUCLEOTIDE SEQUENCE</scope>
    <source>
        <strain evidence="10">CchlOR49</strain>
    </source>
</reference>
<keyword evidence="4 9" id="KW-0552">Olfaction</keyword>
<organism evidence="10">
    <name type="scientific">Campoletis chlorideae</name>
    <dbReference type="NCBI Taxonomy" id="219166"/>
    <lineage>
        <taxon>Eukaryota</taxon>
        <taxon>Metazoa</taxon>
        <taxon>Ecdysozoa</taxon>
        <taxon>Arthropoda</taxon>
        <taxon>Hexapoda</taxon>
        <taxon>Insecta</taxon>
        <taxon>Pterygota</taxon>
        <taxon>Neoptera</taxon>
        <taxon>Endopterygota</taxon>
        <taxon>Hymenoptera</taxon>
        <taxon>Apocrita</taxon>
        <taxon>Ichneumonoidea</taxon>
        <taxon>Ichneumonidae</taxon>
        <taxon>Campopleginae</taxon>
        <taxon>Dusona group</taxon>
        <taxon>Campoletis</taxon>
    </lineage>
</organism>
<evidence type="ECO:0000313" key="10">
    <source>
        <dbReference type="EMBL" id="AXM05179.1"/>
    </source>
</evidence>